<dbReference type="Proteomes" id="UP001597097">
    <property type="component" value="Unassembled WGS sequence"/>
</dbReference>
<feature type="transmembrane region" description="Helical" evidence="1">
    <location>
        <begin position="62"/>
        <end position="87"/>
    </location>
</feature>
<dbReference type="RefSeq" id="WP_219527148.1">
    <property type="nucleotide sequence ID" value="NZ_JAHKRM010000001.1"/>
</dbReference>
<reference evidence="3" key="1">
    <citation type="journal article" date="2019" name="Int. J. Syst. Evol. Microbiol.">
        <title>The Global Catalogue of Microorganisms (GCM) 10K type strain sequencing project: providing services to taxonomists for standard genome sequencing and annotation.</title>
        <authorList>
            <consortium name="The Broad Institute Genomics Platform"/>
            <consortium name="The Broad Institute Genome Sequencing Center for Infectious Disease"/>
            <person name="Wu L."/>
            <person name="Ma J."/>
        </authorList>
    </citation>
    <scope>NUCLEOTIDE SEQUENCE [LARGE SCALE GENOMIC DNA]</scope>
    <source>
        <strain evidence="3">CGMCC 1.15399</strain>
    </source>
</reference>
<organism evidence="2 3">
    <name type="scientific">Nonomuraea guangzhouensis</name>
    <dbReference type="NCBI Taxonomy" id="1291555"/>
    <lineage>
        <taxon>Bacteria</taxon>
        <taxon>Bacillati</taxon>
        <taxon>Actinomycetota</taxon>
        <taxon>Actinomycetes</taxon>
        <taxon>Streptosporangiales</taxon>
        <taxon>Streptosporangiaceae</taxon>
        <taxon>Nonomuraea</taxon>
    </lineage>
</organism>
<keyword evidence="3" id="KW-1185">Reference proteome</keyword>
<accession>A0ABW4GDD3</accession>
<comment type="caution">
    <text evidence="2">The sequence shown here is derived from an EMBL/GenBank/DDBJ whole genome shotgun (WGS) entry which is preliminary data.</text>
</comment>
<gene>
    <name evidence="2" type="ORF">ACFSJ0_26945</name>
</gene>
<protein>
    <submittedName>
        <fullName evidence="2">Uncharacterized protein</fullName>
    </submittedName>
</protein>
<evidence type="ECO:0000313" key="3">
    <source>
        <dbReference type="Proteomes" id="UP001597097"/>
    </source>
</evidence>
<evidence type="ECO:0000256" key="1">
    <source>
        <dbReference type="SAM" id="Phobius"/>
    </source>
</evidence>
<dbReference type="EMBL" id="JBHUCM010000019">
    <property type="protein sequence ID" value="MFD1540722.1"/>
    <property type="molecule type" value="Genomic_DNA"/>
</dbReference>
<keyword evidence="1" id="KW-0472">Membrane</keyword>
<proteinExistence type="predicted"/>
<sequence length="557" mass="61748">MSNVTRYLCAAAYLDSGFRDKVLAELLFDQFRAIPPSYGGFDLMPVIYHCRRSRMMLVVRDALITGFFVIGCFMAPLSTFGWLWTLVPFALLTVDGIRRGPLIVRALIWFWACYSVFSLIFLAIMTALIPAAAYLFASGLPFSGLYGSGSTGSVLQQFLIPVVTLGIALVYRIAIYLTLVGSLKPGAPEPIIATTHPRLARRLDYIRRAQWGNVTMYANEDAFMGAGRIQRNWSIAVELDRVRESHKPSRRADPVDIDPVELHAFVRGRLIEMRDRVLRPNEGIQRLDIGDHVVTRGIFTVADGQRDRAAGAHPMIDRNGLPRFQATAEEIAAIARHPQGGVRYYQRVTINNAGQEIRDLDGNLVAPAEDQEALTSAFIYLAVEGRMLYTQFVVTVLPPAHDHYHVVDSLPTMTSGRVTWEALKVLKLQLLRDVLAAPVRVVRTAVESVRQSAMTPNPRDHIVYPYGARLSVRELGASESLQTHIQVLDVGKYIKMIEQRLTEAVLDFLEERKVETGAYRMQAAGITVSAGNGGTVNVPMAFGEHASATVNGLRPGT</sequence>
<keyword evidence="1" id="KW-1133">Transmembrane helix</keyword>
<keyword evidence="1" id="KW-0812">Transmembrane</keyword>
<name>A0ABW4GDD3_9ACTN</name>
<feature type="transmembrane region" description="Helical" evidence="1">
    <location>
        <begin position="158"/>
        <end position="179"/>
    </location>
</feature>
<feature type="transmembrane region" description="Helical" evidence="1">
    <location>
        <begin position="107"/>
        <end position="137"/>
    </location>
</feature>
<evidence type="ECO:0000313" key="2">
    <source>
        <dbReference type="EMBL" id="MFD1540722.1"/>
    </source>
</evidence>